<dbReference type="Pfam" id="PF02322">
    <property type="entry name" value="Cyt_bd_oxida_II"/>
    <property type="match status" value="1"/>
</dbReference>
<keyword evidence="11 12" id="KW-0472">Membrane</keyword>
<dbReference type="GO" id="GO:0009055">
    <property type="term" value="F:electron transfer activity"/>
    <property type="evidence" value="ECO:0007669"/>
    <property type="project" value="TreeGrafter"/>
</dbReference>
<dbReference type="InterPro" id="IPR003317">
    <property type="entry name" value="Cyt-d_oxidase_su2"/>
</dbReference>
<keyword evidence="9 12" id="KW-1133">Transmembrane helix</keyword>
<evidence type="ECO:0000256" key="8">
    <source>
        <dbReference type="ARBA" id="ARBA00022982"/>
    </source>
</evidence>
<feature type="transmembrane region" description="Helical" evidence="12">
    <location>
        <begin position="267"/>
        <end position="287"/>
    </location>
</feature>
<evidence type="ECO:0000256" key="12">
    <source>
        <dbReference type="SAM" id="Phobius"/>
    </source>
</evidence>
<organism evidence="13 14">
    <name type="scientific">Rhodospira trueperi</name>
    <dbReference type="NCBI Taxonomy" id="69960"/>
    <lineage>
        <taxon>Bacteria</taxon>
        <taxon>Pseudomonadati</taxon>
        <taxon>Pseudomonadota</taxon>
        <taxon>Alphaproteobacteria</taxon>
        <taxon>Rhodospirillales</taxon>
        <taxon>Rhodospirillaceae</taxon>
        <taxon>Rhodospira</taxon>
    </lineage>
</organism>
<evidence type="ECO:0000256" key="1">
    <source>
        <dbReference type="ARBA" id="ARBA00004651"/>
    </source>
</evidence>
<reference evidence="13 14" key="1">
    <citation type="submission" date="2016-10" db="EMBL/GenBank/DDBJ databases">
        <authorList>
            <person name="de Groot N.N."/>
        </authorList>
    </citation>
    <scope>NUCLEOTIDE SEQUENCE [LARGE SCALE GENOMIC DNA]</scope>
    <source>
        <strain evidence="13 14">ATCC 700224</strain>
    </source>
</reference>
<dbReference type="NCBIfam" id="TIGR00203">
    <property type="entry name" value="cydB"/>
    <property type="match status" value="1"/>
</dbReference>
<feature type="transmembrane region" description="Helical" evidence="12">
    <location>
        <begin position="162"/>
        <end position="187"/>
    </location>
</feature>
<dbReference type="OrthoDB" id="9776710at2"/>
<dbReference type="GO" id="GO:0070069">
    <property type="term" value="C:cytochrome complex"/>
    <property type="evidence" value="ECO:0007669"/>
    <property type="project" value="TreeGrafter"/>
</dbReference>
<evidence type="ECO:0000313" key="13">
    <source>
        <dbReference type="EMBL" id="SDE97006.1"/>
    </source>
</evidence>
<evidence type="ECO:0000256" key="5">
    <source>
        <dbReference type="ARBA" id="ARBA00022617"/>
    </source>
</evidence>
<comment type="subcellular location">
    <subcellularLocation>
        <location evidence="1">Cell membrane</location>
        <topology evidence="1">Multi-pass membrane protein</topology>
    </subcellularLocation>
</comment>
<dbReference type="AlphaFoldDB" id="A0A1G7H9F3"/>
<keyword evidence="6 12" id="KW-0812">Transmembrane</keyword>
<evidence type="ECO:0000313" key="14">
    <source>
        <dbReference type="Proteomes" id="UP000199412"/>
    </source>
</evidence>
<dbReference type="GO" id="GO:0046872">
    <property type="term" value="F:metal ion binding"/>
    <property type="evidence" value="ECO:0007669"/>
    <property type="project" value="UniProtKB-KW"/>
</dbReference>
<keyword evidence="3" id="KW-0813">Transport</keyword>
<dbReference type="GO" id="GO:0019646">
    <property type="term" value="P:aerobic electron transport chain"/>
    <property type="evidence" value="ECO:0007669"/>
    <property type="project" value="TreeGrafter"/>
</dbReference>
<comment type="similarity">
    <text evidence="2">Belongs to the cytochrome ubiquinol oxidase subunit 2 family.</text>
</comment>
<evidence type="ECO:0000256" key="2">
    <source>
        <dbReference type="ARBA" id="ARBA00007543"/>
    </source>
</evidence>
<dbReference type="STRING" id="69960.SAMN05421720_1195"/>
<dbReference type="PANTHER" id="PTHR43141:SF5">
    <property type="entry name" value="CYTOCHROME BD-I UBIQUINOL OXIDASE SUBUNIT 2"/>
    <property type="match status" value="1"/>
</dbReference>
<keyword evidence="7" id="KW-0479">Metal-binding</keyword>
<evidence type="ECO:0000256" key="7">
    <source>
        <dbReference type="ARBA" id="ARBA00022723"/>
    </source>
</evidence>
<proteinExistence type="inferred from homology"/>
<feature type="transmembrane region" description="Helical" evidence="12">
    <location>
        <begin position="294"/>
        <end position="320"/>
    </location>
</feature>
<evidence type="ECO:0000256" key="9">
    <source>
        <dbReference type="ARBA" id="ARBA00022989"/>
    </source>
</evidence>
<dbReference type="PANTHER" id="PTHR43141">
    <property type="entry name" value="CYTOCHROME BD2 SUBUNIT II"/>
    <property type="match status" value="1"/>
</dbReference>
<name>A0A1G7H9F3_9PROT</name>
<keyword evidence="5" id="KW-0349">Heme</keyword>
<dbReference type="EMBL" id="FNAP01000019">
    <property type="protein sequence ID" value="SDE97006.1"/>
    <property type="molecule type" value="Genomic_DNA"/>
</dbReference>
<evidence type="ECO:0000256" key="3">
    <source>
        <dbReference type="ARBA" id="ARBA00022448"/>
    </source>
</evidence>
<keyword evidence="14" id="KW-1185">Reference proteome</keyword>
<feature type="transmembrane region" description="Helical" evidence="12">
    <location>
        <begin position="78"/>
        <end position="100"/>
    </location>
</feature>
<feature type="transmembrane region" description="Helical" evidence="12">
    <location>
        <begin position="7"/>
        <end position="26"/>
    </location>
</feature>
<keyword evidence="8" id="KW-0249">Electron transport</keyword>
<feature type="transmembrane region" description="Helical" evidence="12">
    <location>
        <begin position="208"/>
        <end position="229"/>
    </location>
</feature>
<dbReference type="GO" id="GO:0005886">
    <property type="term" value="C:plasma membrane"/>
    <property type="evidence" value="ECO:0007669"/>
    <property type="project" value="UniProtKB-SubCell"/>
</dbReference>
<dbReference type="GO" id="GO:0016682">
    <property type="term" value="F:oxidoreductase activity, acting on diphenols and related substances as donors, oxygen as acceptor"/>
    <property type="evidence" value="ECO:0007669"/>
    <property type="project" value="TreeGrafter"/>
</dbReference>
<evidence type="ECO:0000256" key="11">
    <source>
        <dbReference type="ARBA" id="ARBA00023136"/>
    </source>
</evidence>
<dbReference type="RefSeq" id="WP_092787921.1">
    <property type="nucleotide sequence ID" value="NZ_FNAP01000019.1"/>
</dbReference>
<evidence type="ECO:0000256" key="10">
    <source>
        <dbReference type="ARBA" id="ARBA00023004"/>
    </source>
</evidence>
<sequence>MILDYEVLKFIWWLFVGVLLIGFAITDGMDMGVGTLLPFVGKTDGERRVVINTVGPHWDGNQVWLITAGGAIFAAWPAVYAAVFSGFYMAMLLVLFALFFRPVGFDYRSKLTSQKWRKTWDWGLFAGGAIPALIFGVAFGNLLQGVPFHLDALLRPHYEGSLLTALLPLLNPFALLCGVVSLAMLVMHGAVWLQMRTDGAVAERSRTAGLIAGAVTVGAFALAGLWVAFGMDGFRIVSQPPLDALPNPLAKEVTTVPGGWMRIYTDYPAAILAPVVGFAGALGAMALSRIGRPGLGFVSSSLCLTGIIFTAGVSMFPFILPSTTDPGSSLTAWDATSSHLTLTVMFWAVVIFLPLVLIYTVWCYARMWGVVTEDDIERRGSGAY</sequence>
<feature type="transmembrane region" description="Helical" evidence="12">
    <location>
        <begin position="120"/>
        <end position="142"/>
    </location>
</feature>
<gene>
    <name evidence="13" type="ORF">SAMN05421720_1195</name>
</gene>
<evidence type="ECO:0000256" key="4">
    <source>
        <dbReference type="ARBA" id="ARBA00022475"/>
    </source>
</evidence>
<feature type="transmembrane region" description="Helical" evidence="12">
    <location>
        <begin position="340"/>
        <end position="362"/>
    </location>
</feature>
<dbReference type="PIRSF" id="PIRSF000267">
    <property type="entry name" value="Cyt_oxidse_sub2"/>
    <property type="match status" value="1"/>
</dbReference>
<keyword evidence="4" id="KW-1003">Cell membrane</keyword>
<evidence type="ECO:0000256" key="6">
    <source>
        <dbReference type="ARBA" id="ARBA00022692"/>
    </source>
</evidence>
<protein>
    <submittedName>
        <fullName evidence="13">Cytochrome d ubiquinol oxidase subunit II</fullName>
    </submittedName>
</protein>
<keyword evidence="10" id="KW-0408">Iron</keyword>
<dbReference type="Proteomes" id="UP000199412">
    <property type="component" value="Unassembled WGS sequence"/>
</dbReference>
<accession>A0A1G7H9F3</accession>